<feature type="domain" description="GOLD" evidence="11">
    <location>
        <begin position="33"/>
        <end position="128"/>
    </location>
</feature>
<keyword evidence="13" id="KW-1185">Reference proteome</keyword>
<feature type="coiled-coil region" evidence="8">
    <location>
        <begin position="144"/>
        <end position="171"/>
    </location>
</feature>
<evidence type="ECO:0000256" key="4">
    <source>
        <dbReference type="ARBA" id="ARBA00022729"/>
    </source>
</evidence>
<evidence type="ECO:0000256" key="2">
    <source>
        <dbReference type="ARBA" id="ARBA00007104"/>
    </source>
</evidence>
<evidence type="ECO:0000256" key="10">
    <source>
        <dbReference type="SAM" id="SignalP"/>
    </source>
</evidence>
<dbReference type="InterPro" id="IPR009038">
    <property type="entry name" value="GOLD_dom"/>
</dbReference>
<evidence type="ECO:0000256" key="5">
    <source>
        <dbReference type="ARBA" id="ARBA00022989"/>
    </source>
</evidence>
<comment type="caution">
    <text evidence="12">The sequence shown here is derived from an EMBL/GenBank/DDBJ whole genome shotgun (WGS) entry which is preliminary data.</text>
</comment>
<evidence type="ECO:0000313" key="13">
    <source>
        <dbReference type="Proteomes" id="UP000188320"/>
    </source>
</evidence>
<evidence type="ECO:0000256" key="8">
    <source>
        <dbReference type="SAM" id="Coils"/>
    </source>
</evidence>
<name>A0A1R1PW99_ZANCU</name>
<keyword evidence="3 7" id="KW-0812">Transmembrane</keyword>
<evidence type="ECO:0000256" key="6">
    <source>
        <dbReference type="ARBA" id="ARBA00023136"/>
    </source>
</evidence>
<dbReference type="GO" id="GO:0016020">
    <property type="term" value="C:membrane"/>
    <property type="evidence" value="ECO:0007669"/>
    <property type="project" value="UniProtKB-SubCell"/>
</dbReference>
<sequence length="218" mass="25071">MKIKQLLLSTIFLTSTYSLYFKLPALPQNKLTRKCISQWIPKDLPVKVQISNEQKQPGQTLSVTIKDDSPNSNQYAAQSGILKQNFEFVTQSHANVMVCFENLLTDNNVANSQQHSDYYSEVYLKMESGASSVDFLKMQLDSKLNPIEVEMRRLESNLEDVQESLAYLKIREGRLRDMSEIVNSRVSTFSILTLLILISITVSQVFYLRRFFKAKKLI</sequence>
<evidence type="ECO:0000259" key="11">
    <source>
        <dbReference type="PROSITE" id="PS50866"/>
    </source>
</evidence>
<gene>
    <name evidence="12" type="ORF">AX774_g1255</name>
</gene>
<comment type="similarity">
    <text evidence="2 7">Belongs to the EMP24/GP25L family.</text>
</comment>
<keyword evidence="5 9" id="KW-1133">Transmembrane helix</keyword>
<dbReference type="PANTHER" id="PTHR22811">
    <property type="entry name" value="TRANSMEMBRANE EMP24 DOMAIN-CONTAINING PROTEIN"/>
    <property type="match status" value="1"/>
</dbReference>
<dbReference type="InterPro" id="IPR015720">
    <property type="entry name" value="Emp24-like"/>
</dbReference>
<organism evidence="12 13">
    <name type="scientific">Zancudomyces culisetae</name>
    <name type="common">Gut fungus</name>
    <name type="synonym">Smittium culisetae</name>
    <dbReference type="NCBI Taxonomy" id="1213189"/>
    <lineage>
        <taxon>Eukaryota</taxon>
        <taxon>Fungi</taxon>
        <taxon>Fungi incertae sedis</taxon>
        <taxon>Zoopagomycota</taxon>
        <taxon>Kickxellomycotina</taxon>
        <taxon>Harpellomycetes</taxon>
        <taxon>Harpellales</taxon>
        <taxon>Legeriomycetaceae</taxon>
        <taxon>Zancudomyces</taxon>
    </lineage>
</organism>
<comment type="subcellular location">
    <subcellularLocation>
        <location evidence="1 7">Membrane</location>
        <topology evidence="1 7">Single-pass type I membrane protein</topology>
    </subcellularLocation>
</comment>
<dbReference type="SMART" id="SM01190">
    <property type="entry name" value="EMP24_GP25L"/>
    <property type="match status" value="1"/>
</dbReference>
<dbReference type="Pfam" id="PF01105">
    <property type="entry name" value="EMP24_GP25L"/>
    <property type="match status" value="1"/>
</dbReference>
<evidence type="ECO:0000256" key="7">
    <source>
        <dbReference type="RuleBase" id="RU003827"/>
    </source>
</evidence>
<dbReference type="OrthoDB" id="759142at2759"/>
<protein>
    <submittedName>
        <fullName evidence="12">Endoplasmic reticulum vesicle protein 25</fullName>
    </submittedName>
</protein>
<reference evidence="13" key="1">
    <citation type="submission" date="2017-01" db="EMBL/GenBank/DDBJ databases">
        <authorList>
            <person name="Wang Y."/>
            <person name="White M."/>
            <person name="Kvist S."/>
            <person name="Moncalvo J.-M."/>
        </authorList>
    </citation>
    <scope>NUCLEOTIDE SEQUENCE [LARGE SCALE GENOMIC DNA]</scope>
    <source>
        <strain evidence="13">COL-18-3</strain>
    </source>
</reference>
<keyword evidence="8" id="KW-0175">Coiled coil</keyword>
<feature type="chain" id="PRO_5012367728" evidence="10">
    <location>
        <begin position="19"/>
        <end position="218"/>
    </location>
</feature>
<keyword evidence="4 10" id="KW-0732">Signal</keyword>
<dbReference type="EMBL" id="LSSK01000104">
    <property type="protein sequence ID" value="OMH85194.1"/>
    <property type="molecule type" value="Genomic_DNA"/>
</dbReference>
<dbReference type="AlphaFoldDB" id="A0A1R1PW99"/>
<accession>A0A1R1PW99</accession>
<evidence type="ECO:0000256" key="3">
    <source>
        <dbReference type="ARBA" id="ARBA00022692"/>
    </source>
</evidence>
<evidence type="ECO:0000313" key="12">
    <source>
        <dbReference type="EMBL" id="OMH85194.1"/>
    </source>
</evidence>
<evidence type="ECO:0000256" key="1">
    <source>
        <dbReference type="ARBA" id="ARBA00004479"/>
    </source>
</evidence>
<proteinExistence type="inferred from homology"/>
<dbReference type="PROSITE" id="PS50866">
    <property type="entry name" value="GOLD"/>
    <property type="match status" value="1"/>
</dbReference>
<dbReference type="Proteomes" id="UP000188320">
    <property type="component" value="Unassembled WGS sequence"/>
</dbReference>
<feature type="signal peptide" evidence="10">
    <location>
        <begin position="1"/>
        <end position="18"/>
    </location>
</feature>
<evidence type="ECO:0000256" key="9">
    <source>
        <dbReference type="SAM" id="Phobius"/>
    </source>
</evidence>
<keyword evidence="6 9" id="KW-0472">Membrane</keyword>
<feature type="transmembrane region" description="Helical" evidence="9">
    <location>
        <begin position="186"/>
        <end position="208"/>
    </location>
</feature>